<dbReference type="EMBL" id="UINC01171914">
    <property type="protein sequence ID" value="SVD76730.1"/>
    <property type="molecule type" value="Genomic_DNA"/>
</dbReference>
<gene>
    <name evidence="1" type="ORF">METZ01_LOCUS429584</name>
</gene>
<accession>A0A382Y0Q9</accession>
<dbReference type="AlphaFoldDB" id="A0A382Y0Q9"/>
<evidence type="ECO:0000313" key="1">
    <source>
        <dbReference type="EMBL" id="SVD76730.1"/>
    </source>
</evidence>
<name>A0A382Y0Q9_9ZZZZ</name>
<protein>
    <submittedName>
        <fullName evidence="1">Uncharacterized protein</fullName>
    </submittedName>
</protein>
<organism evidence="1">
    <name type="scientific">marine metagenome</name>
    <dbReference type="NCBI Taxonomy" id="408172"/>
    <lineage>
        <taxon>unclassified sequences</taxon>
        <taxon>metagenomes</taxon>
        <taxon>ecological metagenomes</taxon>
    </lineage>
</organism>
<sequence length="167" mass="18399">MLNNILGKKIKILFVAIFSITFLTSCSNIAPDSQNQTQILIEYALYDFPLPEDAEIQMDSTVILGSGDLWAGQIILLSKSSPVELIKYFTESAKSSGWNLASSTISEKVLLVFNKNERIATIEISKYKRSLFSAAFSKQIGAPKTKVKLAINHPNSVQNVPESIATE</sequence>
<reference evidence="1" key="1">
    <citation type="submission" date="2018-05" db="EMBL/GenBank/DDBJ databases">
        <authorList>
            <person name="Lanie J.A."/>
            <person name="Ng W.-L."/>
            <person name="Kazmierczak K.M."/>
            <person name="Andrzejewski T.M."/>
            <person name="Davidsen T.M."/>
            <person name="Wayne K.J."/>
            <person name="Tettelin H."/>
            <person name="Glass J.I."/>
            <person name="Rusch D."/>
            <person name="Podicherti R."/>
            <person name="Tsui H.-C.T."/>
            <person name="Winkler M.E."/>
        </authorList>
    </citation>
    <scope>NUCLEOTIDE SEQUENCE</scope>
</reference>
<proteinExistence type="predicted"/>